<evidence type="ECO:0000313" key="2">
    <source>
        <dbReference type="EMBL" id="GFR43694.1"/>
    </source>
</evidence>
<accession>A0AAD3DKS7</accession>
<evidence type="ECO:0000256" key="1">
    <source>
        <dbReference type="SAM" id="MobiDB-lite"/>
    </source>
</evidence>
<feature type="region of interest" description="Disordered" evidence="1">
    <location>
        <begin position="189"/>
        <end position="211"/>
    </location>
</feature>
<proteinExistence type="predicted"/>
<protein>
    <submittedName>
        <fullName evidence="2">Uncharacterized protein</fullName>
    </submittedName>
</protein>
<keyword evidence="3" id="KW-1185">Reference proteome</keyword>
<name>A0AAD3DKS7_9CHLO</name>
<dbReference type="EMBL" id="BMAR01000006">
    <property type="protein sequence ID" value="GFR43694.1"/>
    <property type="molecule type" value="Genomic_DNA"/>
</dbReference>
<dbReference type="AlphaFoldDB" id="A0AAD3DKS7"/>
<organism evidence="2 3">
    <name type="scientific">Astrephomene gubernaculifera</name>
    <dbReference type="NCBI Taxonomy" id="47775"/>
    <lineage>
        <taxon>Eukaryota</taxon>
        <taxon>Viridiplantae</taxon>
        <taxon>Chlorophyta</taxon>
        <taxon>core chlorophytes</taxon>
        <taxon>Chlorophyceae</taxon>
        <taxon>CS clade</taxon>
        <taxon>Chlamydomonadales</taxon>
        <taxon>Astrephomenaceae</taxon>
        <taxon>Astrephomene</taxon>
    </lineage>
</organism>
<feature type="non-terminal residue" evidence="2">
    <location>
        <position position="211"/>
    </location>
</feature>
<evidence type="ECO:0000313" key="3">
    <source>
        <dbReference type="Proteomes" id="UP001054857"/>
    </source>
</evidence>
<gene>
    <name evidence="2" type="ORF">Agub_g4804</name>
</gene>
<dbReference type="Proteomes" id="UP001054857">
    <property type="component" value="Unassembled WGS sequence"/>
</dbReference>
<sequence>AAPAGVTPGAMDVGPRGAGLLTALTPAQLNDLFDALDDEAAHEMVQYARLFEDDTDLSQGVFVETLRQQHLHNRLDWFQSIEDAVLDWAEAGGHTSLGPTSLRNAMMRAHPDTDTKTQREMLTRVFGAVGGAVVLPPGEKPTRGSRAARLGKDESAVAVPLEVALRKLRQERSEGMVGAAAALEMIASGRVTKSAAGRGGSPRRGGRAANQ</sequence>
<reference evidence="2 3" key="1">
    <citation type="journal article" date="2021" name="Sci. Rep.">
        <title>Genome sequencing of the multicellular alga Astrephomene provides insights into convergent evolution of germ-soma differentiation.</title>
        <authorList>
            <person name="Yamashita S."/>
            <person name="Yamamoto K."/>
            <person name="Matsuzaki R."/>
            <person name="Suzuki S."/>
            <person name="Yamaguchi H."/>
            <person name="Hirooka S."/>
            <person name="Minakuchi Y."/>
            <person name="Miyagishima S."/>
            <person name="Kawachi M."/>
            <person name="Toyoda A."/>
            <person name="Nozaki H."/>
        </authorList>
    </citation>
    <scope>NUCLEOTIDE SEQUENCE [LARGE SCALE GENOMIC DNA]</scope>
    <source>
        <strain evidence="2 3">NIES-4017</strain>
    </source>
</reference>
<comment type="caution">
    <text evidence="2">The sequence shown here is derived from an EMBL/GenBank/DDBJ whole genome shotgun (WGS) entry which is preliminary data.</text>
</comment>
<feature type="non-terminal residue" evidence="2">
    <location>
        <position position="1"/>
    </location>
</feature>